<dbReference type="STRING" id="1608583.BN1356_00726"/>
<keyword evidence="1" id="KW-1133">Transmembrane helix</keyword>
<evidence type="ECO:0000256" key="1">
    <source>
        <dbReference type="SAM" id="Phobius"/>
    </source>
</evidence>
<dbReference type="Proteomes" id="UP000198604">
    <property type="component" value="Unassembled WGS sequence"/>
</dbReference>
<keyword evidence="3" id="KW-1185">Reference proteome</keyword>
<proteinExistence type="predicted"/>
<evidence type="ECO:0000313" key="2">
    <source>
        <dbReference type="EMBL" id="CQR24377.1"/>
    </source>
</evidence>
<protein>
    <submittedName>
        <fullName evidence="2">Uncharacterized protein</fullName>
    </submittedName>
</protein>
<name>A0A0E4CSC1_9STRE</name>
<dbReference type="EMBL" id="CTEN01000002">
    <property type="protein sequence ID" value="CQR24377.1"/>
    <property type="molecule type" value="Genomic_DNA"/>
</dbReference>
<reference evidence="3" key="1">
    <citation type="submission" date="2015-03" db="EMBL/GenBank/DDBJ databases">
        <authorList>
            <person name="Urmite Genomes"/>
        </authorList>
    </citation>
    <scope>NUCLEOTIDE SEQUENCE [LARGE SCALE GENOMIC DNA]</scope>
    <source>
        <strain evidence="3">FF10</strain>
    </source>
</reference>
<feature type="transmembrane region" description="Helical" evidence="1">
    <location>
        <begin position="28"/>
        <end position="48"/>
    </location>
</feature>
<keyword evidence="1" id="KW-0472">Membrane</keyword>
<accession>A0A0E4CSC1</accession>
<organism evidence="2 3">
    <name type="scientific">Streptococcus varani</name>
    <dbReference type="NCBI Taxonomy" id="1608583"/>
    <lineage>
        <taxon>Bacteria</taxon>
        <taxon>Bacillati</taxon>
        <taxon>Bacillota</taxon>
        <taxon>Bacilli</taxon>
        <taxon>Lactobacillales</taxon>
        <taxon>Streptococcaceae</taxon>
        <taxon>Streptococcus</taxon>
    </lineage>
</organism>
<keyword evidence="1" id="KW-0812">Transmembrane</keyword>
<dbReference type="AlphaFoldDB" id="A0A0E4CSC1"/>
<evidence type="ECO:0000313" key="3">
    <source>
        <dbReference type="Proteomes" id="UP000198604"/>
    </source>
</evidence>
<sequence length="69" mass="7969">MKRFLVLLVTTIFAFILAATVFAQSFFIGPLLIILSVCSFVFSMISLYQKNKKIAEIVLELMFNFLMWP</sequence>
<gene>
    <name evidence="2" type="ORF">BN1356_00726</name>
</gene>